<feature type="region of interest" description="Disordered" evidence="10">
    <location>
        <begin position="439"/>
        <end position="603"/>
    </location>
</feature>
<organism evidence="12 13">
    <name type="scientific">Pseudovirgaria hyperparasitica</name>
    <dbReference type="NCBI Taxonomy" id="470096"/>
    <lineage>
        <taxon>Eukaryota</taxon>
        <taxon>Fungi</taxon>
        <taxon>Dikarya</taxon>
        <taxon>Ascomycota</taxon>
        <taxon>Pezizomycotina</taxon>
        <taxon>Dothideomycetes</taxon>
        <taxon>Dothideomycetes incertae sedis</taxon>
        <taxon>Acrospermales</taxon>
        <taxon>Acrospermaceae</taxon>
        <taxon>Pseudovirgaria</taxon>
    </lineage>
</organism>
<evidence type="ECO:0000313" key="12">
    <source>
        <dbReference type="EMBL" id="KAF2762440.1"/>
    </source>
</evidence>
<dbReference type="OrthoDB" id="515401at2759"/>
<dbReference type="PROSITE" id="PS50114">
    <property type="entry name" value="GATA_ZN_FINGER_2"/>
    <property type="match status" value="1"/>
</dbReference>
<evidence type="ECO:0000256" key="6">
    <source>
        <dbReference type="ARBA" id="ARBA00023063"/>
    </source>
</evidence>
<feature type="compositionally biased region" description="Polar residues" evidence="10">
    <location>
        <begin position="563"/>
        <end position="573"/>
    </location>
</feature>
<evidence type="ECO:0000313" key="13">
    <source>
        <dbReference type="Proteomes" id="UP000799437"/>
    </source>
</evidence>
<dbReference type="RefSeq" id="XP_033604891.1">
    <property type="nucleotide sequence ID" value="XM_033745934.1"/>
</dbReference>
<name>A0A6A6WJN6_9PEZI</name>
<dbReference type="FunFam" id="3.30.50.10:FF:000007">
    <property type="entry name" value="Nitrogen regulatory AreA, N-terminal"/>
    <property type="match status" value="1"/>
</dbReference>
<accession>A0A6A6WJN6</accession>
<dbReference type="PROSITE" id="PS00344">
    <property type="entry name" value="GATA_ZN_FINGER_1"/>
    <property type="match status" value="1"/>
</dbReference>
<dbReference type="GO" id="GO:0042128">
    <property type="term" value="P:nitrate assimilation"/>
    <property type="evidence" value="ECO:0007669"/>
    <property type="project" value="UniProtKB-KW"/>
</dbReference>
<keyword evidence="5" id="KW-0805">Transcription regulation</keyword>
<dbReference type="Gene3D" id="3.30.50.10">
    <property type="entry name" value="Erythroid Transcription Factor GATA-1, subunit A"/>
    <property type="match status" value="1"/>
</dbReference>
<feature type="compositionally biased region" description="Basic and acidic residues" evidence="10">
    <location>
        <begin position="535"/>
        <end position="544"/>
    </location>
</feature>
<evidence type="ECO:0000256" key="4">
    <source>
        <dbReference type="ARBA" id="ARBA00022833"/>
    </source>
</evidence>
<sequence>MSGAQYGLSPLESAARQGVLDAAIFPSWEDDGAEVDSPEEMQKKDPLGAQMWRLYSRTKSNLPNRERMENLSWRMMSMNLRREAAERKAAAKATPSGIAQLRSSIDQGAQTHGPPSDAMNLDDFIESENVGSPAGISPDSSSDYITASHAVAPSIPIRKPSQTNDPNLHVLRASAPSVPPIASRGREFGYVQRHVRKTSIDERRNRKRPAERSPQVPPVNNTSMPADQDMDSALHHYSLDHNFPGSAFYPQSQHPHVPFHLDTTAFSIDNHDPILNSAGPLQQNFPFSPVGSPMMPQGPYSSVYPPNSVPSSLTSTDFYSPPGSAYPSTVSTPQPVPEGEQMFFNRDGVDVRNTHSRQTYGLQRPSGLSTSVQQSYMFNPNSDSLFGAVTAASLPQFQATSFAQQQPGHVNPSQVLHGFPGRAQGMSMSRDNMFTFGGDSDGEDDEGGAFPDRTMPSHNQFSSMDDENNFDSGSNFQWGTDLSNQFNPTPARYPAGPPRKTVTIGGAEMVSSPQDWNGSGSLGRTHGSAASVSDIRNRGGDQRRGKIPRTASTPNAAGLVQHQGLQHVSQSSPNSPPESGFNSAAPSRPVSPGGTKGGDNGAPTTCTNCFTQTTPLWRRNPEGHPLCNACGLFLKLHGVVRPLSLKTDVIKKRNRGSGTTAPVTGSSTRSSKKSSRKNSIVHTPVTTPTSGKTAESESPQSAGGANTQSANTASSSTNAGLSKSSVVPIAPGPPRAQPAVAASAPSASSSVRGVPVAPKRARGQSKGNTQELEMGDADDTSGKSVQPQNYPNRPMSHGLPLPGMHHDSLPMGAMGQGLTAGGNAVAGPAEWEWLTMSL</sequence>
<dbReference type="PANTHER" id="PTHR10071">
    <property type="entry name" value="TRANSCRIPTION FACTOR GATA FAMILY MEMBER"/>
    <property type="match status" value="1"/>
</dbReference>
<dbReference type="SUPFAM" id="SSF57716">
    <property type="entry name" value="Glucocorticoid receptor-like (DNA-binding domain)"/>
    <property type="match status" value="1"/>
</dbReference>
<dbReference type="EMBL" id="ML996565">
    <property type="protein sequence ID" value="KAF2762440.1"/>
    <property type="molecule type" value="Genomic_DNA"/>
</dbReference>
<keyword evidence="8" id="KW-0539">Nucleus</keyword>
<evidence type="ECO:0000259" key="11">
    <source>
        <dbReference type="PROSITE" id="PS50114"/>
    </source>
</evidence>
<dbReference type="InterPro" id="IPR000679">
    <property type="entry name" value="Znf_GATA"/>
</dbReference>
<evidence type="ECO:0000256" key="10">
    <source>
        <dbReference type="SAM" id="MobiDB-lite"/>
    </source>
</evidence>
<dbReference type="GeneID" id="54486988"/>
<dbReference type="Proteomes" id="UP000799437">
    <property type="component" value="Unassembled WGS sequence"/>
</dbReference>
<reference evidence="12" key="1">
    <citation type="journal article" date="2020" name="Stud. Mycol.">
        <title>101 Dothideomycetes genomes: a test case for predicting lifestyles and emergence of pathogens.</title>
        <authorList>
            <person name="Haridas S."/>
            <person name="Albert R."/>
            <person name="Binder M."/>
            <person name="Bloem J."/>
            <person name="Labutti K."/>
            <person name="Salamov A."/>
            <person name="Andreopoulos B."/>
            <person name="Baker S."/>
            <person name="Barry K."/>
            <person name="Bills G."/>
            <person name="Bluhm B."/>
            <person name="Cannon C."/>
            <person name="Castanera R."/>
            <person name="Culley D."/>
            <person name="Daum C."/>
            <person name="Ezra D."/>
            <person name="Gonzalez J."/>
            <person name="Henrissat B."/>
            <person name="Kuo A."/>
            <person name="Liang C."/>
            <person name="Lipzen A."/>
            <person name="Lutzoni F."/>
            <person name="Magnuson J."/>
            <person name="Mondo S."/>
            <person name="Nolan M."/>
            <person name="Ohm R."/>
            <person name="Pangilinan J."/>
            <person name="Park H.-J."/>
            <person name="Ramirez L."/>
            <person name="Alfaro M."/>
            <person name="Sun H."/>
            <person name="Tritt A."/>
            <person name="Yoshinaga Y."/>
            <person name="Zwiers L.-H."/>
            <person name="Turgeon B."/>
            <person name="Goodwin S."/>
            <person name="Spatafora J."/>
            <person name="Crous P."/>
            <person name="Grigoriev I."/>
        </authorList>
    </citation>
    <scope>NUCLEOTIDE SEQUENCE</scope>
    <source>
        <strain evidence="12">CBS 121739</strain>
    </source>
</reference>
<protein>
    <recommendedName>
        <fullName evidence="11">GATA-type domain-containing protein</fullName>
    </recommendedName>
</protein>
<feature type="compositionally biased region" description="Low complexity" evidence="10">
    <location>
        <begin position="737"/>
        <end position="758"/>
    </location>
</feature>
<dbReference type="GO" id="GO:0000122">
    <property type="term" value="P:negative regulation of transcription by RNA polymerase II"/>
    <property type="evidence" value="ECO:0007669"/>
    <property type="project" value="TreeGrafter"/>
</dbReference>
<feature type="compositionally biased region" description="Polar residues" evidence="10">
    <location>
        <begin position="656"/>
        <end position="665"/>
    </location>
</feature>
<dbReference type="InterPro" id="IPR013860">
    <property type="entry name" value="AreA_GATA"/>
</dbReference>
<gene>
    <name evidence="12" type="ORF">EJ05DRAFT_490960</name>
</gene>
<dbReference type="SMART" id="SM00401">
    <property type="entry name" value="ZnF_GATA"/>
    <property type="match status" value="1"/>
</dbReference>
<evidence type="ECO:0000256" key="8">
    <source>
        <dbReference type="ARBA" id="ARBA00023242"/>
    </source>
</evidence>
<dbReference type="GO" id="GO:0008270">
    <property type="term" value="F:zinc ion binding"/>
    <property type="evidence" value="ECO:0007669"/>
    <property type="project" value="UniProtKB-KW"/>
</dbReference>
<dbReference type="Pfam" id="PF08550">
    <property type="entry name" value="GATA_AreA"/>
    <property type="match status" value="1"/>
</dbReference>
<dbReference type="GO" id="GO:0045944">
    <property type="term" value="P:positive regulation of transcription by RNA polymerase II"/>
    <property type="evidence" value="ECO:0007669"/>
    <property type="project" value="TreeGrafter"/>
</dbReference>
<dbReference type="CDD" id="cd00202">
    <property type="entry name" value="ZnF_GATA"/>
    <property type="match status" value="1"/>
</dbReference>
<evidence type="ECO:0000256" key="1">
    <source>
        <dbReference type="ARBA" id="ARBA00004123"/>
    </source>
</evidence>
<keyword evidence="6" id="KW-0534">Nitrate assimilation</keyword>
<feature type="region of interest" description="Disordered" evidence="10">
    <location>
        <begin position="190"/>
        <end position="229"/>
    </location>
</feature>
<dbReference type="InterPro" id="IPR039355">
    <property type="entry name" value="Transcription_factor_GATA"/>
</dbReference>
<dbReference type="GO" id="GO:0005634">
    <property type="term" value="C:nucleus"/>
    <property type="evidence" value="ECO:0007669"/>
    <property type="project" value="UniProtKB-SubCell"/>
</dbReference>
<feature type="domain" description="GATA-type" evidence="11">
    <location>
        <begin position="600"/>
        <end position="653"/>
    </location>
</feature>
<evidence type="ECO:0000256" key="2">
    <source>
        <dbReference type="ARBA" id="ARBA00022723"/>
    </source>
</evidence>
<dbReference type="Pfam" id="PF00320">
    <property type="entry name" value="GATA"/>
    <property type="match status" value="1"/>
</dbReference>
<feature type="compositionally biased region" description="Low complexity" evidence="10">
    <location>
        <begin position="705"/>
        <end position="719"/>
    </location>
</feature>
<feature type="region of interest" description="Disordered" evidence="10">
    <location>
        <begin position="651"/>
        <end position="797"/>
    </location>
</feature>
<feature type="compositionally biased region" description="Basic and acidic residues" evidence="10">
    <location>
        <begin position="198"/>
        <end position="211"/>
    </location>
</feature>
<dbReference type="GO" id="GO:0000981">
    <property type="term" value="F:DNA-binding transcription factor activity, RNA polymerase II-specific"/>
    <property type="evidence" value="ECO:0007669"/>
    <property type="project" value="TreeGrafter"/>
</dbReference>
<keyword evidence="4" id="KW-0862">Zinc</keyword>
<keyword evidence="3 9" id="KW-0863">Zinc-finger</keyword>
<evidence type="ECO:0000256" key="7">
    <source>
        <dbReference type="ARBA" id="ARBA00023163"/>
    </source>
</evidence>
<feature type="compositionally biased region" description="Polar residues" evidence="10">
    <location>
        <begin position="680"/>
        <end position="704"/>
    </location>
</feature>
<keyword evidence="2" id="KW-0479">Metal-binding</keyword>
<proteinExistence type="predicted"/>
<dbReference type="PANTHER" id="PTHR10071:SF281">
    <property type="entry name" value="BOX A-BINDING FACTOR-RELATED"/>
    <property type="match status" value="1"/>
</dbReference>
<comment type="subcellular location">
    <subcellularLocation>
        <location evidence="1">Nucleus</location>
    </subcellularLocation>
</comment>
<evidence type="ECO:0000256" key="5">
    <source>
        <dbReference type="ARBA" id="ARBA00023015"/>
    </source>
</evidence>
<keyword evidence="7" id="KW-0804">Transcription</keyword>
<feature type="compositionally biased region" description="Polar residues" evidence="10">
    <location>
        <begin position="470"/>
        <end position="488"/>
    </location>
</feature>
<evidence type="ECO:0000256" key="9">
    <source>
        <dbReference type="PROSITE-ProRule" id="PRU00094"/>
    </source>
</evidence>
<dbReference type="AlphaFoldDB" id="A0A6A6WJN6"/>
<keyword evidence="13" id="KW-1185">Reference proteome</keyword>
<dbReference type="PRINTS" id="PR00619">
    <property type="entry name" value="GATAZNFINGER"/>
</dbReference>
<evidence type="ECO:0000256" key="3">
    <source>
        <dbReference type="ARBA" id="ARBA00022771"/>
    </source>
</evidence>
<dbReference type="InterPro" id="IPR013088">
    <property type="entry name" value="Znf_NHR/GATA"/>
</dbReference>
<feature type="compositionally biased region" description="Polar residues" evidence="10">
    <location>
        <begin position="782"/>
        <end position="791"/>
    </location>
</feature>
<dbReference type="GO" id="GO:0000978">
    <property type="term" value="F:RNA polymerase II cis-regulatory region sequence-specific DNA binding"/>
    <property type="evidence" value="ECO:0007669"/>
    <property type="project" value="TreeGrafter"/>
</dbReference>